<dbReference type="SUPFAM" id="SSF51182">
    <property type="entry name" value="RmlC-like cupins"/>
    <property type="match status" value="1"/>
</dbReference>
<evidence type="ECO:0000313" key="5">
    <source>
        <dbReference type="EMBL" id="PWW05734.1"/>
    </source>
</evidence>
<gene>
    <name evidence="5" type="ORF">DFQ01_104296</name>
</gene>
<keyword evidence="1" id="KW-0805">Transcription regulation</keyword>
<evidence type="ECO:0000256" key="1">
    <source>
        <dbReference type="ARBA" id="ARBA00023015"/>
    </source>
</evidence>
<dbReference type="PROSITE" id="PS00041">
    <property type="entry name" value="HTH_ARAC_FAMILY_1"/>
    <property type="match status" value="1"/>
</dbReference>
<comment type="caution">
    <text evidence="5">The sequence shown here is derived from an EMBL/GenBank/DDBJ whole genome shotgun (WGS) entry which is preliminary data.</text>
</comment>
<dbReference type="InterPro" id="IPR011051">
    <property type="entry name" value="RmlC_Cupin_sf"/>
</dbReference>
<proteinExistence type="predicted"/>
<dbReference type="InterPro" id="IPR009057">
    <property type="entry name" value="Homeodomain-like_sf"/>
</dbReference>
<keyword evidence="3" id="KW-0804">Transcription</keyword>
<feature type="domain" description="HTH araC/xylS-type" evidence="4">
    <location>
        <begin position="189"/>
        <end position="287"/>
    </location>
</feature>
<dbReference type="AlphaFoldDB" id="A0A2V2YZ50"/>
<dbReference type="InterPro" id="IPR018060">
    <property type="entry name" value="HTH_AraC"/>
</dbReference>
<dbReference type="PROSITE" id="PS01124">
    <property type="entry name" value="HTH_ARAC_FAMILY_2"/>
    <property type="match status" value="1"/>
</dbReference>
<dbReference type="GO" id="GO:0003700">
    <property type="term" value="F:DNA-binding transcription factor activity"/>
    <property type="evidence" value="ECO:0007669"/>
    <property type="project" value="InterPro"/>
</dbReference>
<dbReference type="GO" id="GO:0043565">
    <property type="term" value="F:sequence-specific DNA binding"/>
    <property type="evidence" value="ECO:0007669"/>
    <property type="project" value="InterPro"/>
</dbReference>
<dbReference type="EMBL" id="QGTQ01000004">
    <property type="protein sequence ID" value="PWW05734.1"/>
    <property type="molecule type" value="Genomic_DNA"/>
</dbReference>
<dbReference type="PANTHER" id="PTHR43280">
    <property type="entry name" value="ARAC-FAMILY TRANSCRIPTIONAL REGULATOR"/>
    <property type="match status" value="1"/>
</dbReference>
<name>A0A2V2YZ50_9BACL</name>
<protein>
    <submittedName>
        <fullName evidence="5">AraC-like DNA-binding protein</fullName>
    </submittedName>
</protein>
<dbReference type="SUPFAM" id="SSF46689">
    <property type="entry name" value="Homeodomain-like"/>
    <property type="match status" value="2"/>
</dbReference>
<dbReference type="Gene3D" id="2.60.120.10">
    <property type="entry name" value="Jelly Rolls"/>
    <property type="match status" value="1"/>
</dbReference>
<dbReference type="RefSeq" id="WP_110043560.1">
    <property type="nucleotide sequence ID" value="NZ_CP054612.1"/>
</dbReference>
<dbReference type="Pfam" id="PF02311">
    <property type="entry name" value="AraC_binding"/>
    <property type="match status" value="1"/>
</dbReference>
<dbReference type="InterPro" id="IPR003313">
    <property type="entry name" value="AraC-bd"/>
</dbReference>
<reference evidence="5 6" key="1">
    <citation type="submission" date="2018-05" db="EMBL/GenBank/DDBJ databases">
        <title>Genomic Encyclopedia of Type Strains, Phase III (KMG-III): the genomes of soil and plant-associated and newly described type strains.</title>
        <authorList>
            <person name="Whitman W."/>
        </authorList>
    </citation>
    <scope>NUCLEOTIDE SEQUENCE [LARGE SCALE GENOMIC DNA]</scope>
    <source>
        <strain evidence="5 6">CECT 5696</strain>
    </source>
</reference>
<dbReference type="Gene3D" id="1.10.10.60">
    <property type="entry name" value="Homeodomain-like"/>
    <property type="match status" value="2"/>
</dbReference>
<evidence type="ECO:0000259" key="4">
    <source>
        <dbReference type="PROSITE" id="PS01124"/>
    </source>
</evidence>
<dbReference type="InterPro" id="IPR020449">
    <property type="entry name" value="Tscrpt_reg_AraC-type_HTH"/>
</dbReference>
<sequence>MSIKRSTYVMSGEGFFESGVPIYVNRAYETFEMIEHSHEFVEMTYVSEGAGTHYIAGEIVPVEHGTLFFIPVGQSHVFRPMTPKKERPLIVYNCLFPASFLTELRSAFPQASDICDLFVDESLTWFAMKDPSGEYHAKFREMYREYSVRPPGFMAVLTSIVMQTLAGLYRHKLQLETPAGDQPQWRSIDEALAYIDHHYANELKLSDLAAQSNLSERQFSRLFRRQTGMSFTDYMQSTRMESACRLLASSRSTVGEVANTVGYADLKFFHRLFKKKVGVTPRQYRNTVHGATAINEEKPRS</sequence>
<evidence type="ECO:0000256" key="2">
    <source>
        <dbReference type="ARBA" id="ARBA00023125"/>
    </source>
</evidence>
<evidence type="ECO:0000256" key="3">
    <source>
        <dbReference type="ARBA" id="ARBA00023163"/>
    </source>
</evidence>
<dbReference type="SMART" id="SM00342">
    <property type="entry name" value="HTH_ARAC"/>
    <property type="match status" value="1"/>
</dbReference>
<organism evidence="5 6">
    <name type="scientific">Paenibacillus cellulosilyticus</name>
    <dbReference type="NCBI Taxonomy" id="375489"/>
    <lineage>
        <taxon>Bacteria</taxon>
        <taxon>Bacillati</taxon>
        <taxon>Bacillota</taxon>
        <taxon>Bacilli</taxon>
        <taxon>Bacillales</taxon>
        <taxon>Paenibacillaceae</taxon>
        <taxon>Paenibacillus</taxon>
    </lineage>
</organism>
<dbReference type="InterPro" id="IPR018062">
    <property type="entry name" value="HTH_AraC-typ_CS"/>
</dbReference>
<dbReference type="PRINTS" id="PR00032">
    <property type="entry name" value="HTHARAC"/>
</dbReference>
<evidence type="ECO:0000313" key="6">
    <source>
        <dbReference type="Proteomes" id="UP000246635"/>
    </source>
</evidence>
<dbReference type="Proteomes" id="UP000246635">
    <property type="component" value="Unassembled WGS sequence"/>
</dbReference>
<accession>A0A2V2YZ50</accession>
<dbReference type="InterPro" id="IPR014710">
    <property type="entry name" value="RmlC-like_jellyroll"/>
</dbReference>
<dbReference type="PANTHER" id="PTHR43280:SF2">
    <property type="entry name" value="HTH-TYPE TRANSCRIPTIONAL REGULATOR EXSA"/>
    <property type="match status" value="1"/>
</dbReference>
<keyword evidence="6" id="KW-1185">Reference proteome</keyword>
<dbReference type="OrthoDB" id="2582835at2"/>
<keyword evidence="2 5" id="KW-0238">DNA-binding</keyword>
<dbReference type="Pfam" id="PF12833">
    <property type="entry name" value="HTH_18"/>
    <property type="match status" value="1"/>
</dbReference>